<proteinExistence type="predicted"/>
<name>F7VIW4_9PROT</name>
<evidence type="ECO:0000313" key="1">
    <source>
        <dbReference type="EMBL" id="GAA10309.1"/>
    </source>
</evidence>
<reference evidence="1 2" key="1">
    <citation type="journal article" date="2011" name="Biochem. Biophys. Res. Commun.">
        <title>Increased number of Arginine-based salt bridges contributes to the thermotolerance of thermotolerant acetic acid bacteria, Acetobacter tropicalis SKU1100.</title>
        <authorList>
            <person name="Matsutani M."/>
            <person name="Hirakawa H."/>
            <person name="Nishikura M."/>
            <person name="Soemphol W."/>
            <person name="Ali I.A.I."/>
            <person name="Yakushi T."/>
            <person name="Matsushita K."/>
        </authorList>
    </citation>
    <scope>NUCLEOTIDE SEQUENCE [LARGE SCALE GENOMIC DNA]</scope>
    <source>
        <strain evidence="1 2">NBRC 101654</strain>
    </source>
</reference>
<organism evidence="1 2">
    <name type="scientific">Acetobacter tropicalis NBRC 101654</name>
    <dbReference type="NCBI Taxonomy" id="749388"/>
    <lineage>
        <taxon>Bacteria</taxon>
        <taxon>Pseudomonadati</taxon>
        <taxon>Pseudomonadota</taxon>
        <taxon>Alphaproteobacteria</taxon>
        <taxon>Acetobacterales</taxon>
        <taxon>Acetobacteraceae</taxon>
        <taxon>Acetobacter</taxon>
    </lineage>
</organism>
<comment type="caution">
    <text evidence="1">The sequence shown here is derived from an EMBL/GenBank/DDBJ whole genome shotgun (WGS) entry which is preliminary data.</text>
</comment>
<sequence>MVGQVCLWLIVLVCRFGASHPAGTSGFLAPEGGYRPSDTGFSNGILVGRDCCRL</sequence>
<dbReference type="EMBL" id="BABS01000214">
    <property type="protein sequence ID" value="GAA10309.1"/>
    <property type="molecule type" value="Genomic_DNA"/>
</dbReference>
<gene>
    <name evidence="1" type="ORF">ATPR_3313</name>
</gene>
<evidence type="ECO:0000313" key="2">
    <source>
        <dbReference type="Proteomes" id="UP000004319"/>
    </source>
</evidence>
<accession>F7VIW4</accession>
<protein>
    <submittedName>
        <fullName evidence="1">Uncharacterized protein</fullName>
    </submittedName>
</protein>
<dbReference type="Proteomes" id="UP000004319">
    <property type="component" value="Unassembled WGS sequence"/>
</dbReference>
<dbReference type="AlphaFoldDB" id="F7VIW4"/>